<dbReference type="Gene3D" id="1.10.287.1120">
    <property type="entry name" value="Bipartite methylase S protein"/>
    <property type="match status" value="1"/>
</dbReference>
<keyword evidence="2" id="KW-0238">DNA-binding</keyword>
<evidence type="ECO:0008006" key="5">
    <source>
        <dbReference type="Google" id="ProtNLM"/>
    </source>
</evidence>
<name>A0ABQ7HAS7_GEOSE</name>
<keyword evidence="4" id="KW-1185">Reference proteome</keyword>
<sequence length="96" mass="11601">MACLRQSKMDEPLFRQGYVKRFRCIYIEQFKSIFVVKPPYDEQVQIVNYVERIYTEYENLIEAINNQIKKLHEFRESLIYEAVTGKIDVRGFRKGE</sequence>
<evidence type="ECO:0000313" key="3">
    <source>
        <dbReference type="EMBL" id="KAF6509290.1"/>
    </source>
</evidence>
<proteinExistence type="predicted"/>
<gene>
    <name evidence="3" type="ORF">GS8_3342</name>
</gene>
<dbReference type="EMBL" id="LUCS01000042">
    <property type="protein sequence ID" value="KAF6509290.1"/>
    <property type="molecule type" value="Genomic_DNA"/>
</dbReference>
<dbReference type="Proteomes" id="UP000773850">
    <property type="component" value="Unassembled WGS sequence"/>
</dbReference>
<evidence type="ECO:0000256" key="2">
    <source>
        <dbReference type="ARBA" id="ARBA00023125"/>
    </source>
</evidence>
<evidence type="ECO:0000256" key="1">
    <source>
        <dbReference type="ARBA" id="ARBA00022747"/>
    </source>
</evidence>
<dbReference type="SUPFAM" id="SSF116734">
    <property type="entry name" value="DNA methylase specificity domain"/>
    <property type="match status" value="1"/>
</dbReference>
<dbReference type="InterPro" id="IPR044946">
    <property type="entry name" value="Restrct_endonuc_typeI_TRD_sf"/>
</dbReference>
<keyword evidence="1" id="KW-0680">Restriction system</keyword>
<organism evidence="3 4">
    <name type="scientific">Geobacillus stearothermophilus</name>
    <name type="common">Bacillus stearothermophilus</name>
    <dbReference type="NCBI Taxonomy" id="1422"/>
    <lineage>
        <taxon>Bacteria</taxon>
        <taxon>Bacillati</taxon>
        <taxon>Bacillota</taxon>
        <taxon>Bacilli</taxon>
        <taxon>Bacillales</taxon>
        <taxon>Anoxybacillaceae</taxon>
        <taxon>Geobacillus</taxon>
    </lineage>
</organism>
<evidence type="ECO:0000313" key="4">
    <source>
        <dbReference type="Proteomes" id="UP000773850"/>
    </source>
</evidence>
<reference evidence="3 4" key="1">
    <citation type="submission" date="2016-03" db="EMBL/GenBank/DDBJ databases">
        <title>Spore heat resistance.</title>
        <authorList>
            <person name="Boekhorst J."/>
            <person name="Berendsen E.M."/>
            <person name="Wells-Bennik M.H."/>
            <person name="Kuipers O.P."/>
        </authorList>
    </citation>
    <scope>NUCLEOTIDE SEQUENCE [LARGE SCALE GENOMIC DNA]</scope>
    <source>
        <strain evidence="3 4">GS8</strain>
    </source>
</reference>
<protein>
    <recommendedName>
        <fullName evidence="5">Type I restriction modification DNA specificity domain-containing protein</fullName>
    </recommendedName>
</protein>
<comment type="caution">
    <text evidence="3">The sequence shown here is derived from an EMBL/GenBank/DDBJ whole genome shotgun (WGS) entry which is preliminary data.</text>
</comment>
<accession>A0ABQ7HAS7</accession>
<dbReference type="Gene3D" id="3.90.220.20">
    <property type="entry name" value="DNA methylase specificity domains"/>
    <property type="match status" value="1"/>
</dbReference>